<comment type="subcellular location">
    <subcellularLocation>
        <location evidence="1">Membrane</location>
    </subcellularLocation>
</comment>
<dbReference type="PANTHER" id="PTHR33966:SF1">
    <property type="entry name" value="PROTEIN ODR-4 HOMOLOG"/>
    <property type="match status" value="1"/>
</dbReference>
<organism evidence="7 8">
    <name type="scientific">Diploscapter pachys</name>
    <dbReference type="NCBI Taxonomy" id="2018661"/>
    <lineage>
        <taxon>Eukaryota</taxon>
        <taxon>Metazoa</taxon>
        <taxon>Ecdysozoa</taxon>
        <taxon>Nematoda</taxon>
        <taxon>Chromadorea</taxon>
        <taxon>Rhabditida</taxon>
        <taxon>Rhabditina</taxon>
        <taxon>Rhabditomorpha</taxon>
        <taxon>Rhabditoidea</taxon>
        <taxon>Rhabditidae</taxon>
        <taxon>Diploscapter</taxon>
    </lineage>
</organism>
<dbReference type="PANTHER" id="PTHR33966">
    <property type="entry name" value="PROTEIN ODR-4 HOMOLOG"/>
    <property type="match status" value="1"/>
</dbReference>
<keyword evidence="5 6" id="KW-0472">Membrane</keyword>
<dbReference type="Pfam" id="PF14778">
    <property type="entry name" value="ODR4-like"/>
    <property type="match status" value="1"/>
</dbReference>
<dbReference type="InterPro" id="IPR029454">
    <property type="entry name" value="ODR-4-like"/>
</dbReference>
<dbReference type="Proteomes" id="UP000218231">
    <property type="component" value="Unassembled WGS sequence"/>
</dbReference>
<reference evidence="7 8" key="1">
    <citation type="journal article" date="2017" name="Curr. Biol.">
        <title>Genome architecture and evolution of a unichromosomal asexual nematode.</title>
        <authorList>
            <person name="Fradin H."/>
            <person name="Zegar C."/>
            <person name="Gutwein M."/>
            <person name="Lucas J."/>
            <person name="Kovtun M."/>
            <person name="Corcoran D."/>
            <person name="Baugh L.R."/>
            <person name="Kiontke K."/>
            <person name="Gunsalus K."/>
            <person name="Fitch D.H."/>
            <person name="Piano F."/>
        </authorList>
    </citation>
    <scope>NUCLEOTIDE SEQUENCE [LARGE SCALE GENOMIC DNA]</scope>
    <source>
        <strain evidence="7">PF1309</strain>
    </source>
</reference>
<evidence type="ECO:0000256" key="4">
    <source>
        <dbReference type="ARBA" id="ARBA00022989"/>
    </source>
</evidence>
<dbReference type="OrthoDB" id="21458at2759"/>
<keyword evidence="4 6" id="KW-1133">Transmembrane helix</keyword>
<sequence length="653" mass="73506">MTVCEKSPAVNLASARENAASFITSPISTLFWKKIFFEQFSNKILEENKDIDRLLTPIDKNRATFGMSHVDEIVDLTGGSQSSGLSEEDKYYENLVDIELKKSESAMRVNNRNEISISLPKKRNSFSDDDLEAYDLDDTFDLSVEEKLARMSEKAKEKDIKKKQEELEALENLARGGVFESPGSVRNKHGYYISVPSIEEGKKLIKYFLGMIIFDQPLEQWIDKAVKQHCTAEKELSIPASVYYLIGSFASDGDFHIAHAAKCPVPATALEEGGDSLSKSLDDEWISDNAEKLVRMLPGGVHLVGLGWFSSKSVYTNHKNTISRTLARIQRSSNQLTTMNLASVSDHLISVFVETPNGKPIGQIIEVVRKGPDSPTKISFSKLEWISLVSNASARINVNVPALPSHHEFYNHFRAAISKFAENLLECEYMLFDNQLMDKDDPLFKDAKKGRKNALEVQLFIDPCYQRENSGFPFQATNLHEILFDLEIRAAVPSRSKVEAAMLAVKHHLIRTLAARAELHYESMEIVEEPGGARPTHCSVHQLPRPATTVLYGQSSILISDYLFEADTVEDAQRNIDEMLEMPVNIEHVDEGWERALEPQEMEMIRAPIEDQPLIFDDSSDKAGSWMYTSFLLIALAVLVAFVGIFLYYAMNK</sequence>
<gene>
    <name evidence="7" type="ORF">WR25_20253</name>
</gene>
<dbReference type="GO" id="GO:0012505">
    <property type="term" value="C:endomembrane system"/>
    <property type="evidence" value="ECO:0007669"/>
    <property type="project" value="TreeGrafter"/>
</dbReference>
<evidence type="ECO:0000313" key="8">
    <source>
        <dbReference type="Proteomes" id="UP000218231"/>
    </source>
</evidence>
<dbReference type="GO" id="GO:0016020">
    <property type="term" value="C:membrane"/>
    <property type="evidence" value="ECO:0007669"/>
    <property type="project" value="UniProtKB-SubCell"/>
</dbReference>
<comment type="caution">
    <text evidence="7">The sequence shown here is derived from an EMBL/GenBank/DDBJ whole genome shotgun (WGS) entry which is preliminary data.</text>
</comment>
<evidence type="ECO:0000256" key="3">
    <source>
        <dbReference type="ARBA" id="ARBA00022692"/>
    </source>
</evidence>
<proteinExistence type="inferred from homology"/>
<name>A0A2A2LPR7_9BILA</name>
<dbReference type="AlphaFoldDB" id="A0A2A2LPR7"/>
<evidence type="ECO:0000256" key="2">
    <source>
        <dbReference type="ARBA" id="ARBA00010131"/>
    </source>
</evidence>
<keyword evidence="3 6" id="KW-0812">Transmembrane</keyword>
<protein>
    <submittedName>
        <fullName evidence="7">Uncharacterized protein</fullName>
    </submittedName>
</protein>
<evidence type="ECO:0000256" key="1">
    <source>
        <dbReference type="ARBA" id="ARBA00004370"/>
    </source>
</evidence>
<evidence type="ECO:0000256" key="5">
    <source>
        <dbReference type="ARBA" id="ARBA00023136"/>
    </source>
</evidence>
<comment type="similarity">
    <text evidence="2">Belongs to the ODR-4 family.</text>
</comment>
<dbReference type="EMBL" id="LIAE01006535">
    <property type="protein sequence ID" value="PAV87977.1"/>
    <property type="molecule type" value="Genomic_DNA"/>
</dbReference>
<accession>A0A2A2LPR7</accession>
<evidence type="ECO:0000313" key="7">
    <source>
        <dbReference type="EMBL" id="PAV87977.1"/>
    </source>
</evidence>
<dbReference type="GO" id="GO:0008104">
    <property type="term" value="P:intracellular protein localization"/>
    <property type="evidence" value="ECO:0007669"/>
    <property type="project" value="TreeGrafter"/>
</dbReference>
<dbReference type="STRING" id="2018661.A0A2A2LPR7"/>
<feature type="transmembrane region" description="Helical" evidence="6">
    <location>
        <begin position="626"/>
        <end position="650"/>
    </location>
</feature>
<keyword evidence="8" id="KW-1185">Reference proteome</keyword>
<evidence type="ECO:0000256" key="6">
    <source>
        <dbReference type="SAM" id="Phobius"/>
    </source>
</evidence>